<evidence type="ECO:0000256" key="1">
    <source>
        <dbReference type="SAM" id="SignalP"/>
    </source>
</evidence>
<feature type="domain" description="SLH" evidence="2">
    <location>
        <begin position="200"/>
        <end position="268"/>
    </location>
</feature>
<dbReference type="AlphaFoldDB" id="A0A1A5YCY8"/>
<dbReference type="PANTHER" id="PTHR43308:SF5">
    <property type="entry name" value="S-LAYER PROTEIN _ PEPTIDOGLYCAN ENDO-BETA-N-ACETYLGLUCOSAMINIDASE"/>
    <property type="match status" value="1"/>
</dbReference>
<name>A0A1A5YCY8_9BACL</name>
<evidence type="ECO:0000313" key="4">
    <source>
        <dbReference type="Proteomes" id="UP000092024"/>
    </source>
</evidence>
<gene>
    <name evidence="3" type="ORF">A7K91_23030</name>
</gene>
<evidence type="ECO:0000313" key="3">
    <source>
        <dbReference type="EMBL" id="OBR63442.1"/>
    </source>
</evidence>
<dbReference type="InterPro" id="IPR051465">
    <property type="entry name" value="Cell_Envelope_Struct_Comp"/>
</dbReference>
<feature type="chain" id="PRO_5008340221" description="SLH domain-containing protein" evidence="1">
    <location>
        <begin position="25"/>
        <end position="407"/>
    </location>
</feature>
<dbReference type="STRING" id="1844972.A7K91_23030"/>
<dbReference type="PANTHER" id="PTHR43308">
    <property type="entry name" value="OUTER MEMBRANE PROTEIN ALPHA-RELATED"/>
    <property type="match status" value="1"/>
</dbReference>
<keyword evidence="1" id="KW-0732">Signal</keyword>
<dbReference type="OrthoDB" id="2382419at2"/>
<keyword evidence="4" id="KW-1185">Reference proteome</keyword>
<comment type="caution">
    <text evidence="3">The sequence shown here is derived from an EMBL/GenBank/DDBJ whole genome shotgun (WGS) entry which is preliminary data.</text>
</comment>
<feature type="domain" description="SLH" evidence="2">
    <location>
        <begin position="25"/>
        <end position="88"/>
    </location>
</feature>
<evidence type="ECO:0000259" key="2">
    <source>
        <dbReference type="PROSITE" id="PS51272"/>
    </source>
</evidence>
<proteinExistence type="predicted"/>
<accession>A0A1A5YCY8</accession>
<dbReference type="Proteomes" id="UP000092024">
    <property type="component" value="Unassembled WGS sequence"/>
</dbReference>
<sequence length="407" mass="46636">MRKLIFTCMSFILLSALWATPAFASFKDVDSNPRYAWAKASVDEMNKRGVLTGYPDGTFKPAEAVTKAQFTVMIYRLFPLLRHPEPQAIPGVPDNHWASKEFAELYSTIWPIYAADEQNFISEEDDYYYKPDKKMTRWDVMMTLDALFAKVDTPELYDLSTPDILKELSYIKDVKFSKHVSYEAFDNKVNSVSLMQPKVELVTEDGELQFATDLDYVKGAALYRYTKLGLMTPDASGKFYPDRTVTRAETVTVLNRLLAIAGEDYAYEEEEESPSGYFLYGIGEELGFGNNLQSGEVSANINLMEAADWQPNPGSVLEQVSVRIKSDYPMDIFVTINDQTTKYNYELFQNNNRVIFDAKGVKSFYIEGKPRFPEQLDEDGYYPVMIYVGDPDAPVYEDEDDWYLDEF</sequence>
<protein>
    <recommendedName>
        <fullName evidence="2">SLH domain-containing protein</fullName>
    </recommendedName>
</protein>
<dbReference type="PROSITE" id="PS51272">
    <property type="entry name" value="SLH"/>
    <property type="match status" value="2"/>
</dbReference>
<reference evidence="3 4" key="1">
    <citation type="submission" date="2016-05" db="EMBL/GenBank/DDBJ databases">
        <title>Paenibacillus oryzae. sp. nov., isolated from the rice root.</title>
        <authorList>
            <person name="Zhang J."/>
            <person name="Zhang X."/>
        </authorList>
    </citation>
    <scope>NUCLEOTIDE SEQUENCE [LARGE SCALE GENOMIC DNA]</scope>
    <source>
        <strain evidence="3 4">1DrF-4</strain>
    </source>
</reference>
<dbReference type="Pfam" id="PF00395">
    <property type="entry name" value="SLH"/>
    <property type="match status" value="2"/>
</dbReference>
<organism evidence="3 4">
    <name type="scientific">Paenibacillus oryzae</name>
    <dbReference type="NCBI Taxonomy" id="1844972"/>
    <lineage>
        <taxon>Bacteria</taxon>
        <taxon>Bacillati</taxon>
        <taxon>Bacillota</taxon>
        <taxon>Bacilli</taxon>
        <taxon>Bacillales</taxon>
        <taxon>Paenibacillaceae</taxon>
        <taxon>Paenibacillus</taxon>
    </lineage>
</organism>
<dbReference type="InterPro" id="IPR001119">
    <property type="entry name" value="SLH_dom"/>
</dbReference>
<dbReference type="EMBL" id="LYPA01000073">
    <property type="protein sequence ID" value="OBR63442.1"/>
    <property type="molecule type" value="Genomic_DNA"/>
</dbReference>
<dbReference type="RefSeq" id="WP_068686415.1">
    <property type="nucleotide sequence ID" value="NZ_LYPA01000073.1"/>
</dbReference>
<feature type="signal peptide" evidence="1">
    <location>
        <begin position="1"/>
        <end position="24"/>
    </location>
</feature>